<reference evidence="1" key="1">
    <citation type="submission" date="2009-10" db="EMBL/GenBank/DDBJ databases">
        <title>Diversity of trophic interactions inside an arsenic-rich microbial ecosystem.</title>
        <authorList>
            <person name="Bertin P.N."/>
            <person name="Heinrich-Salmeron A."/>
            <person name="Pelletier E."/>
            <person name="Goulhen-Chollet F."/>
            <person name="Arsene-Ploetze F."/>
            <person name="Gallien S."/>
            <person name="Calteau A."/>
            <person name="Vallenet D."/>
            <person name="Casiot C."/>
            <person name="Chane-Woon-Ming B."/>
            <person name="Giloteaux L."/>
            <person name="Barakat M."/>
            <person name="Bonnefoy V."/>
            <person name="Bruneel O."/>
            <person name="Chandler M."/>
            <person name="Cleiss J."/>
            <person name="Duran R."/>
            <person name="Elbaz-Poulichet F."/>
            <person name="Fonknechten N."/>
            <person name="Lauga B."/>
            <person name="Mornico D."/>
            <person name="Ortet P."/>
            <person name="Schaeffer C."/>
            <person name="Siguier P."/>
            <person name="Alexander Thil Smith A."/>
            <person name="Van Dorsselaer A."/>
            <person name="Weissenbach J."/>
            <person name="Medigue C."/>
            <person name="Le Paslier D."/>
        </authorList>
    </citation>
    <scope>NUCLEOTIDE SEQUENCE</scope>
</reference>
<dbReference type="AlphaFoldDB" id="E6QKI7"/>
<accession>E6QKI7</accession>
<dbReference type="EMBL" id="CABQ01000134">
    <property type="protein sequence ID" value="CBI07755.1"/>
    <property type="molecule type" value="Genomic_DNA"/>
</dbReference>
<sequence length="129" mass="15388">MREIITNHERLPSLDGEGDGFFYLKIDGMNFFLRFEKGREKVCVVFQRHLKTKIDYSHEVFYPQKCEWGREGKMPPRGLFIRGLIYDFLHGLKLEGNRIDFQMSEGPFMPDWANYKRNPIHRAPWPPLP</sequence>
<name>E6QKI7_9ZZZZ</name>
<evidence type="ECO:0000313" key="1">
    <source>
        <dbReference type="EMBL" id="CBI07755.1"/>
    </source>
</evidence>
<protein>
    <submittedName>
        <fullName evidence="1">Uncharacterized protein</fullName>
    </submittedName>
</protein>
<proteinExistence type="predicted"/>
<organism evidence="1">
    <name type="scientific">mine drainage metagenome</name>
    <dbReference type="NCBI Taxonomy" id="410659"/>
    <lineage>
        <taxon>unclassified sequences</taxon>
        <taxon>metagenomes</taxon>
        <taxon>ecological metagenomes</taxon>
    </lineage>
</organism>
<comment type="caution">
    <text evidence="1">The sequence shown here is derived from an EMBL/GenBank/DDBJ whole genome shotgun (WGS) entry which is preliminary data.</text>
</comment>
<gene>
    <name evidence="1" type="ORF">CARN6_1135</name>
</gene>